<comment type="subcellular location">
    <subcellularLocation>
        <location evidence="1">Membrane</location>
        <topology evidence="1">Multi-pass membrane protein</topology>
    </subcellularLocation>
</comment>
<dbReference type="GO" id="GO:0005886">
    <property type="term" value="C:plasma membrane"/>
    <property type="evidence" value="ECO:0007669"/>
    <property type="project" value="TreeGrafter"/>
</dbReference>
<dbReference type="GO" id="GO:0022857">
    <property type="term" value="F:transmembrane transporter activity"/>
    <property type="evidence" value="ECO:0007669"/>
    <property type="project" value="TreeGrafter"/>
</dbReference>
<name>R8BDJ5_PHAM7</name>
<protein>
    <submittedName>
        <fullName evidence="7">Putative major facilitator superfamily transporter protein</fullName>
    </submittedName>
</protein>
<feature type="transmembrane region" description="Helical" evidence="6">
    <location>
        <begin position="12"/>
        <end position="31"/>
    </location>
</feature>
<dbReference type="OrthoDB" id="10021397at2759"/>
<evidence type="ECO:0000256" key="3">
    <source>
        <dbReference type="ARBA" id="ARBA00022692"/>
    </source>
</evidence>
<proteinExistence type="inferred from homology"/>
<dbReference type="HOGENOM" id="CLU_1587652_0_0_1"/>
<dbReference type="eggNOG" id="KOG0254">
    <property type="taxonomic scope" value="Eukaryota"/>
</dbReference>
<keyword evidence="8" id="KW-1185">Reference proteome</keyword>
<dbReference type="RefSeq" id="XP_007917849.1">
    <property type="nucleotide sequence ID" value="XM_007919658.1"/>
</dbReference>
<dbReference type="KEGG" id="tmn:UCRPA7_7125"/>
<evidence type="ECO:0000256" key="4">
    <source>
        <dbReference type="ARBA" id="ARBA00022989"/>
    </source>
</evidence>
<dbReference type="GeneID" id="19327854"/>
<evidence type="ECO:0000256" key="1">
    <source>
        <dbReference type="ARBA" id="ARBA00004141"/>
    </source>
</evidence>
<dbReference type="SUPFAM" id="SSF103473">
    <property type="entry name" value="MFS general substrate transporter"/>
    <property type="match status" value="1"/>
</dbReference>
<evidence type="ECO:0000313" key="8">
    <source>
        <dbReference type="Proteomes" id="UP000014074"/>
    </source>
</evidence>
<sequence>MTGVYIQQTGKYILTVYIGLPITILGIGLLIDIDVHVDWAKLVTFQIIAGTGIGMNFEAPLLAMQAAIDVKDMATGTATFGFFRTLSTAVSVVIGGVVFQNQMANQAPELAASIGPELAGELSGGDAAASIGLIDTLSPSQKVVVQQALNRSLRDMWIMVSLHLTRIR</sequence>
<evidence type="ECO:0000256" key="2">
    <source>
        <dbReference type="ARBA" id="ARBA00007520"/>
    </source>
</evidence>
<accession>R8BDJ5</accession>
<comment type="similarity">
    <text evidence="2">Belongs to the major facilitator superfamily. TCR/Tet family.</text>
</comment>
<dbReference type="EMBL" id="KB933267">
    <property type="protein sequence ID" value="EON97368.1"/>
    <property type="molecule type" value="Genomic_DNA"/>
</dbReference>
<dbReference type="PANTHER" id="PTHR23501:SF102">
    <property type="entry name" value="DRUG TRANSPORTER, PUTATIVE (AFU_ORTHOLOGUE AFUA_3G08530)-RELATED"/>
    <property type="match status" value="1"/>
</dbReference>
<reference evidence="8" key="1">
    <citation type="journal article" date="2013" name="Genome Announc.">
        <title>Draft genome sequence of the ascomycete Phaeoacremonium aleophilum strain UCR-PA7, a causal agent of the esca disease complex in grapevines.</title>
        <authorList>
            <person name="Blanco-Ulate B."/>
            <person name="Rolshausen P."/>
            <person name="Cantu D."/>
        </authorList>
    </citation>
    <scope>NUCLEOTIDE SEQUENCE [LARGE SCALE GENOMIC DNA]</scope>
    <source>
        <strain evidence="8">UCR-PA7</strain>
    </source>
</reference>
<organism evidence="7 8">
    <name type="scientific">Phaeoacremonium minimum (strain UCR-PA7)</name>
    <name type="common">Esca disease fungus</name>
    <name type="synonym">Togninia minima</name>
    <dbReference type="NCBI Taxonomy" id="1286976"/>
    <lineage>
        <taxon>Eukaryota</taxon>
        <taxon>Fungi</taxon>
        <taxon>Dikarya</taxon>
        <taxon>Ascomycota</taxon>
        <taxon>Pezizomycotina</taxon>
        <taxon>Sordariomycetes</taxon>
        <taxon>Sordariomycetidae</taxon>
        <taxon>Togniniales</taxon>
        <taxon>Togniniaceae</taxon>
        <taxon>Phaeoacremonium</taxon>
    </lineage>
</organism>
<dbReference type="Proteomes" id="UP000014074">
    <property type="component" value="Unassembled WGS sequence"/>
</dbReference>
<dbReference type="InterPro" id="IPR036259">
    <property type="entry name" value="MFS_trans_sf"/>
</dbReference>
<evidence type="ECO:0000313" key="7">
    <source>
        <dbReference type="EMBL" id="EON97368.1"/>
    </source>
</evidence>
<keyword evidence="5 6" id="KW-0472">Membrane</keyword>
<evidence type="ECO:0000256" key="5">
    <source>
        <dbReference type="ARBA" id="ARBA00023136"/>
    </source>
</evidence>
<gene>
    <name evidence="7" type="ORF">UCRPA7_7125</name>
</gene>
<keyword evidence="3 6" id="KW-0812">Transmembrane</keyword>
<evidence type="ECO:0000256" key="6">
    <source>
        <dbReference type="SAM" id="Phobius"/>
    </source>
</evidence>
<keyword evidence="4 6" id="KW-1133">Transmembrane helix</keyword>
<dbReference type="PANTHER" id="PTHR23501">
    <property type="entry name" value="MAJOR FACILITATOR SUPERFAMILY"/>
    <property type="match status" value="1"/>
</dbReference>
<dbReference type="AlphaFoldDB" id="R8BDJ5"/>